<evidence type="ECO:0000313" key="1">
    <source>
        <dbReference type="EMBL" id="KAF5716292.1"/>
    </source>
</evidence>
<protein>
    <submittedName>
        <fullName evidence="1">Uncharacterized protein</fullName>
    </submittedName>
</protein>
<reference evidence="1 2" key="1">
    <citation type="submission" date="2020-05" db="EMBL/GenBank/DDBJ databases">
        <title>Identification and distribution of gene clusters putatively required for synthesis of sphingolipid metabolism inhibitors in phylogenetically diverse species of the filamentous fungus Fusarium.</title>
        <authorList>
            <person name="Kim H.-S."/>
            <person name="Busman M."/>
            <person name="Brown D.W."/>
            <person name="Divon H."/>
            <person name="Uhlig S."/>
            <person name="Proctor R.H."/>
        </authorList>
    </citation>
    <scope>NUCLEOTIDE SEQUENCE [LARGE SCALE GENOMIC DNA]</scope>
    <source>
        <strain evidence="1 2">NRRL 66235</strain>
    </source>
</reference>
<keyword evidence="2" id="KW-1185">Reference proteome</keyword>
<dbReference type="OrthoDB" id="5098606at2759"/>
<dbReference type="EMBL" id="JAAOAN010000206">
    <property type="protein sequence ID" value="KAF5716292.1"/>
    <property type="molecule type" value="Genomic_DNA"/>
</dbReference>
<comment type="caution">
    <text evidence="1">The sequence shown here is derived from an EMBL/GenBank/DDBJ whole genome shotgun (WGS) entry which is preliminary data.</text>
</comment>
<dbReference type="AlphaFoldDB" id="A0A8H6DIK6"/>
<accession>A0A8H6DIK6</accession>
<proteinExistence type="predicted"/>
<gene>
    <name evidence="1" type="ORF">FMUND_6441</name>
</gene>
<dbReference type="Proteomes" id="UP000544331">
    <property type="component" value="Unassembled WGS sequence"/>
</dbReference>
<organism evidence="1 2">
    <name type="scientific">Fusarium mundagurra</name>
    <dbReference type="NCBI Taxonomy" id="1567541"/>
    <lineage>
        <taxon>Eukaryota</taxon>
        <taxon>Fungi</taxon>
        <taxon>Dikarya</taxon>
        <taxon>Ascomycota</taxon>
        <taxon>Pezizomycotina</taxon>
        <taxon>Sordariomycetes</taxon>
        <taxon>Hypocreomycetidae</taxon>
        <taxon>Hypocreales</taxon>
        <taxon>Nectriaceae</taxon>
        <taxon>Fusarium</taxon>
        <taxon>Fusarium fujikuroi species complex</taxon>
    </lineage>
</organism>
<name>A0A8H6DIK6_9HYPO</name>
<evidence type="ECO:0000313" key="2">
    <source>
        <dbReference type="Proteomes" id="UP000544331"/>
    </source>
</evidence>
<sequence length="183" mass="20899">MIVGDNDNNTTVTDSNEVRIPGTSVTMSLDAFRSVQHTLTALSNMFISFYIAVLPDFLAETKEMDESECSEIQQHLVWAYVHQIVETRKLPDGKIVHQPGASSRESRDDFYVTLPPWAFDDTDYDNFLDEDGPYYDDPECIMGISHGMPWEFGLSNLCLDDWTYIPGPVLRKACLDMDYWPLL</sequence>